<feature type="region of interest" description="Disordered" evidence="7">
    <location>
        <begin position="493"/>
        <end position="526"/>
    </location>
</feature>
<organism evidence="9 10">
    <name type="scientific">Kockovaella imperatae</name>
    <dbReference type="NCBI Taxonomy" id="4999"/>
    <lineage>
        <taxon>Eukaryota</taxon>
        <taxon>Fungi</taxon>
        <taxon>Dikarya</taxon>
        <taxon>Basidiomycota</taxon>
        <taxon>Agaricomycotina</taxon>
        <taxon>Tremellomycetes</taxon>
        <taxon>Tremellales</taxon>
        <taxon>Cuniculitremaceae</taxon>
        <taxon>Kockovaella</taxon>
    </lineage>
</organism>
<keyword evidence="2" id="KW-0813">Transport</keyword>
<gene>
    <name evidence="9" type="ORF">BD324DRAFT_653097</name>
</gene>
<dbReference type="PANTHER" id="PTHR43791">
    <property type="entry name" value="PERMEASE-RELATED"/>
    <property type="match status" value="1"/>
</dbReference>
<protein>
    <submittedName>
        <fullName evidence="9">Major facilitator superfamily domain-containing protein</fullName>
    </submittedName>
</protein>
<evidence type="ECO:0000313" key="10">
    <source>
        <dbReference type="Proteomes" id="UP000193218"/>
    </source>
</evidence>
<dbReference type="AlphaFoldDB" id="A0A1Y1U9W9"/>
<dbReference type="GO" id="GO:0022857">
    <property type="term" value="F:transmembrane transporter activity"/>
    <property type="evidence" value="ECO:0007669"/>
    <property type="project" value="InterPro"/>
</dbReference>
<evidence type="ECO:0000256" key="7">
    <source>
        <dbReference type="SAM" id="MobiDB-lite"/>
    </source>
</evidence>
<comment type="similarity">
    <text evidence="6">Belongs to the major facilitator superfamily. Allantoate permease family.</text>
</comment>
<dbReference type="Pfam" id="PF07690">
    <property type="entry name" value="MFS_1"/>
    <property type="match status" value="1"/>
</dbReference>
<dbReference type="FunFam" id="1.20.1250.20:FF:000065">
    <property type="entry name" value="Putative MFS pantothenate transporter"/>
    <property type="match status" value="1"/>
</dbReference>
<dbReference type="GeneID" id="33560416"/>
<evidence type="ECO:0000256" key="6">
    <source>
        <dbReference type="ARBA" id="ARBA00037968"/>
    </source>
</evidence>
<evidence type="ECO:0000256" key="1">
    <source>
        <dbReference type="ARBA" id="ARBA00004141"/>
    </source>
</evidence>
<feature type="transmembrane region" description="Helical" evidence="8">
    <location>
        <begin position="208"/>
        <end position="230"/>
    </location>
</feature>
<dbReference type="InterPro" id="IPR036259">
    <property type="entry name" value="MFS_trans_sf"/>
</dbReference>
<keyword evidence="3 8" id="KW-0812">Transmembrane</keyword>
<feature type="transmembrane region" description="Helical" evidence="8">
    <location>
        <begin position="91"/>
        <end position="111"/>
    </location>
</feature>
<feature type="transmembrane region" description="Helical" evidence="8">
    <location>
        <begin position="379"/>
        <end position="399"/>
    </location>
</feature>
<dbReference type="InParanoid" id="A0A1Y1U9W9"/>
<dbReference type="STRING" id="4999.A0A1Y1U9W9"/>
<feature type="transmembrane region" description="Helical" evidence="8">
    <location>
        <begin position="352"/>
        <end position="373"/>
    </location>
</feature>
<dbReference type="EMBL" id="NBSH01000013">
    <property type="protein sequence ID" value="ORX34841.1"/>
    <property type="molecule type" value="Genomic_DNA"/>
</dbReference>
<proteinExistence type="inferred from homology"/>
<dbReference type="InterPro" id="IPR011701">
    <property type="entry name" value="MFS"/>
</dbReference>
<dbReference type="SUPFAM" id="SSF103473">
    <property type="entry name" value="MFS general substrate transporter"/>
    <property type="match status" value="1"/>
</dbReference>
<comment type="caution">
    <text evidence="9">The sequence shown here is derived from an EMBL/GenBank/DDBJ whole genome shotgun (WGS) entry which is preliminary data.</text>
</comment>
<keyword evidence="4 8" id="KW-1133">Transmembrane helix</keyword>
<feature type="transmembrane region" description="Helical" evidence="8">
    <location>
        <begin position="321"/>
        <end position="340"/>
    </location>
</feature>
<feature type="transmembrane region" description="Helical" evidence="8">
    <location>
        <begin position="142"/>
        <end position="164"/>
    </location>
</feature>
<dbReference type="Proteomes" id="UP000193218">
    <property type="component" value="Unassembled WGS sequence"/>
</dbReference>
<evidence type="ECO:0000313" key="9">
    <source>
        <dbReference type="EMBL" id="ORX34841.1"/>
    </source>
</evidence>
<dbReference type="Gene3D" id="1.20.1250.20">
    <property type="entry name" value="MFS general substrate transporter like domains"/>
    <property type="match status" value="2"/>
</dbReference>
<name>A0A1Y1U9W9_9TREE</name>
<keyword evidence="10" id="KW-1185">Reference proteome</keyword>
<accession>A0A1Y1U9W9</accession>
<keyword evidence="5 8" id="KW-0472">Membrane</keyword>
<evidence type="ECO:0000256" key="5">
    <source>
        <dbReference type="ARBA" id="ARBA00023136"/>
    </source>
</evidence>
<feature type="transmembrane region" description="Helical" evidence="8">
    <location>
        <begin position="118"/>
        <end position="136"/>
    </location>
</feature>
<dbReference type="GO" id="GO:0016020">
    <property type="term" value="C:membrane"/>
    <property type="evidence" value="ECO:0007669"/>
    <property type="project" value="UniProtKB-SubCell"/>
</dbReference>
<evidence type="ECO:0000256" key="8">
    <source>
        <dbReference type="SAM" id="Phobius"/>
    </source>
</evidence>
<feature type="transmembrane region" description="Helical" evidence="8">
    <location>
        <begin position="444"/>
        <end position="463"/>
    </location>
</feature>
<feature type="transmembrane region" description="Helical" evidence="8">
    <location>
        <begin position="280"/>
        <end position="301"/>
    </location>
</feature>
<dbReference type="OrthoDB" id="3639251at2759"/>
<sequence length="526" mass="59878">MGLRSRFSSFAKHTDALTPVDPSGRIDPQSGVAVEKKSKAERLFVARLDAILLVYGCISQVIKYLDQQNINAAYVSGMKEDLDLYRNEYNYFQTFFNVGYAVFLIPSQVIITRVRPSWWLPALEFCWGILTLSLYKVTSAKQIAFCGAFEASAYPGTLMILMSWYTPQEIAFRIGFYHSCQTVGNMLANALQAAIYKSLNGHGGLEGWRWMFMVDGIMTMVLALFGFFILPDFPSKPNPWSFWLRDRHIEMAKERTERFRRSDNKKFTWATIKRTIRSPLIYFFATLYPAAVLAQQGYSYFQLFLKSLKNADGTPTWSVEQLNAIPIGGGAITVVTVWVYSFLSDYFQTRWLIVMAQAVFGLIPCIIMSIWNVPLGAKYFSFFATYLSLATAPPIFAWMSDLSPHDSEQRAFILGLSIAMYYAVGAWSNILIWPTVEAPHYRHAWQSCIALWCLVIIELILLHQVELRYIRPRNQRIAQEKWEAMMAAEVPNKLSREGETIQGEVEGSVDTKKDPAIGRIQSASTA</sequence>
<feature type="transmembrane region" description="Helical" evidence="8">
    <location>
        <begin position="411"/>
        <end position="432"/>
    </location>
</feature>
<evidence type="ECO:0000256" key="4">
    <source>
        <dbReference type="ARBA" id="ARBA00022989"/>
    </source>
</evidence>
<reference evidence="9 10" key="1">
    <citation type="submission" date="2017-03" db="EMBL/GenBank/DDBJ databases">
        <title>Widespread Adenine N6-methylation of Active Genes in Fungi.</title>
        <authorList>
            <consortium name="DOE Joint Genome Institute"/>
            <person name="Mondo S.J."/>
            <person name="Dannebaum R.O."/>
            <person name="Kuo R.C."/>
            <person name="Louie K.B."/>
            <person name="Bewick A.J."/>
            <person name="Labutti K."/>
            <person name="Haridas S."/>
            <person name="Kuo A."/>
            <person name="Salamov A."/>
            <person name="Ahrendt S.R."/>
            <person name="Lau R."/>
            <person name="Bowen B.P."/>
            <person name="Lipzen A."/>
            <person name="Sullivan W."/>
            <person name="Andreopoulos W.B."/>
            <person name="Clum A."/>
            <person name="Lindquist E."/>
            <person name="Daum C."/>
            <person name="Northen T.R."/>
            <person name="Ramamoorthy G."/>
            <person name="Schmitz R.J."/>
            <person name="Gryganskyi A."/>
            <person name="Culley D."/>
            <person name="Magnuson J."/>
            <person name="James T.Y."/>
            <person name="O'Malley M.A."/>
            <person name="Stajich J.E."/>
            <person name="Spatafora J.W."/>
            <person name="Visel A."/>
            <person name="Grigoriev I.V."/>
        </authorList>
    </citation>
    <scope>NUCLEOTIDE SEQUENCE [LARGE SCALE GENOMIC DNA]</scope>
    <source>
        <strain evidence="9 10">NRRL Y-17943</strain>
    </source>
</reference>
<evidence type="ECO:0000256" key="2">
    <source>
        <dbReference type="ARBA" id="ARBA00022448"/>
    </source>
</evidence>
<evidence type="ECO:0000256" key="3">
    <source>
        <dbReference type="ARBA" id="ARBA00022692"/>
    </source>
</evidence>
<dbReference type="PANTHER" id="PTHR43791:SF64">
    <property type="entry name" value="MAJOR FACILITATOR SUPERFAMILY (MFS) PROFILE DOMAIN-CONTAINING PROTEIN"/>
    <property type="match status" value="1"/>
</dbReference>
<dbReference type="RefSeq" id="XP_021869083.1">
    <property type="nucleotide sequence ID" value="XM_022018607.1"/>
</dbReference>
<comment type="subcellular location">
    <subcellularLocation>
        <location evidence="1">Membrane</location>
        <topology evidence="1">Multi-pass membrane protein</topology>
    </subcellularLocation>
</comment>